<dbReference type="InterPro" id="IPR027519">
    <property type="entry name" value="KFase_ver/fungi-typ"/>
</dbReference>
<reference evidence="5 6" key="1">
    <citation type="journal article" date="2024" name="BMC Genomics">
        <title>De novo assembly and annotation of Popillia japonica's genome with initial clues to its potential as an invasive pest.</title>
        <authorList>
            <person name="Cucini C."/>
            <person name="Boschi S."/>
            <person name="Funari R."/>
            <person name="Cardaioli E."/>
            <person name="Iannotti N."/>
            <person name="Marturano G."/>
            <person name="Paoli F."/>
            <person name="Bruttini M."/>
            <person name="Carapelli A."/>
            <person name="Frati F."/>
            <person name="Nardi F."/>
        </authorList>
    </citation>
    <scope>NUCLEOTIDE SEQUENCE [LARGE SCALE GENOMIC DNA]</scope>
    <source>
        <strain evidence="5">DMR45628</strain>
    </source>
</reference>
<evidence type="ECO:0000256" key="2">
    <source>
        <dbReference type="ARBA" id="ARBA00023079"/>
    </source>
</evidence>
<comment type="catalytic activity">
    <reaction evidence="3">
        <text>N-formyl-L-kynurenine + H2O = L-kynurenine + formate + H(+)</text>
        <dbReference type="Rhea" id="RHEA:13009"/>
        <dbReference type="ChEBI" id="CHEBI:15377"/>
        <dbReference type="ChEBI" id="CHEBI:15378"/>
        <dbReference type="ChEBI" id="CHEBI:15740"/>
        <dbReference type="ChEBI" id="CHEBI:57959"/>
        <dbReference type="ChEBI" id="CHEBI:58629"/>
        <dbReference type="EC" id="3.5.1.9"/>
    </reaction>
</comment>
<keyword evidence="2 3" id="KW-0823">Tryptophan catabolism</keyword>
<comment type="domain">
    <text evidence="3">The main chain amide nitrogen atoms of the second glycine and its adjacent residue in the HGGXW motif define the oxyanion hole, and stabilize the oxyanion that forms during the nucleophilic attack by the catalytic serine during substrate cleavage.</text>
</comment>
<dbReference type="GO" id="GO:0004061">
    <property type="term" value="F:arylformamidase activity"/>
    <property type="evidence" value="ECO:0007669"/>
    <property type="project" value="UniProtKB-UniRule"/>
</dbReference>
<sequence length="288" mass="32968">MSEMIELEKLYSPSYWNKRYPRDELIQKYEELISTLSNDTRHEIACNLNIPYGNGDKRKLDVFGTDLPTDAPIFIFIHGGYWQEGNKDLFSYVARSLHRHGCKTIIIGYTLCPQCTLHEIVSDVQLAIKVCLKYALENKTKCISIGGHSAGAHLAISLFPKFYTNLTNDERKLLKSVFLISGIYNLMPLVKTTINDPLKLTEVEAENLSPMFWNFEHVTDTSPKFFVIASENDSPAFVKQSELFANNLKKQEVPNEYMLLEELDHFNIIEKMADENYVIVKSIVNSLA</sequence>
<comment type="similarity">
    <text evidence="3">Belongs to the kynurenine formamidase family.</text>
</comment>
<evidence type="ECO:0000313" key="6">
    <source>
        <dbReference type="Proteomes" id="UP001458880"/>
    </source>
</evidence>
<dbReference type="InterPro" id="IPR029058">
    <property type="entry name" value="AB_hydrolase_fold"/>
</dbReference>
<dbReference type="Gene3D" id="3.40.50.1820">
    <property type="entry name" value="alpha/beta hydrolase"/>
    <property type="match status" value="1"/>
</dbReference>
<dbReference type="HAMAP" id="MF_03014">
    <property type="entry name" value="KFase"/>
    <property type="match status" value="1"/>
</dbReference>
<comment type="function">
    <text evidence="3">Catalyzes the hydrolysis of N-formyl-L-kynurenine to L-kynurenine, the second step in the kynurenine pathway of tryptophan degradation. Required for elimination of toxic metabolites.</text>
</comment>
<feature type="active site" evidence="3">
    <location>
        <position position="233"/>
    </location>
</feature>
<dbReference type="AlphaFoldDB" id="A0AAW1JJ30"/>
<evidence type="ECO:0000259" key="4">
    <source>
        <dbReference type="Pfam" id="PF20434"/>
    </source>
</evidence>
<feature type="active site" evidence="3">
    <location>
        <position position="265"/>
    </location>
</feature>
<dbReference type="Proteomes" id="UP001458880">
    <property type="component" value="Unassembled WGS sequence"/>
</dbReference>
<proteinExistence type="inferred from homology"/>
<dbReference type="PANTHER" id="PTHR48081:SF33">
    <property type="entry name" value="KYNURENINE FORMAMIDASE"/>
    <property type="match status" value="1"/>
</dbReference>
<evidence type="ECO:0000313" key="5">
    <source>
        <dbReference type="EMBL" id="KAK9703736.1"/>
    </source>
</evidence>
<keyword evidence="1 3" id="KW-0378">Hydrolase</keyword>
<dbReference type="SUPFAM" id="SSF53474">
    <property type="entry name" value="alpha/beta-Hydrolases"/>
    <property type="match status" value="1"/>
</dbReference>
<comment type="subunit">
    <text evidence="3">Homodimer.</text>
</comment>
<comment type="pathway">
    <text evidence="3">Amino-acid degradation; L-tryptophan degradation via kynurenine pathway; L-kynurenine from L-tryptophan: step 2/2.</text>
</comment>
<accession>A0AAW1JJ30</accession>
<dbReference type="InterPro" id="IPR050300">
    <property type="entry name" value="GDXG_lipolytic_enzyme"/>
</dbReference>
<dbReference type="EC" id="3.5.1.9" evidence="3"/>
<dbReference type="GO" id="GO:0019441">
    <property type="term" value="P:L-tryptophan catabolic process to kynurenine"/>
    <property type="evidence" value="ECO:0007669"/>
    <property type="project" value="UniProtKB-UniRule"/>
</dbReference>
<protein>
    <recommendedName>
        <fullName evidence="3">Kynurenine formamidase</fullName>
        <shortName evidence="3">KFA</shortName>
        <shortName evidence="3">KFase</shortName>
        <ecNumber evidence="3">3.5.1.9</ecNumber>
    </recommendedName>
    <alternativeName>
        <fullName evidence="3">Arylformamidase</fullName>
    </alternativeName>
    <alternativeName>
        <fullName evidence="3">N-formylkynurenine formamidase</fullName>
        <shortName evidence="3">FKF</shortName>
    </alternativeName>
</protein>
<feature type="domain" description="BD-FAE-like" evidence="4">
    <location>
        <begin position="69"/>
        <end position="248"/>
    </location>
</feature>
<keyword evidence="6" id="KW-1185">Reference proteome</keyword>
<organism evidence="5 6">
    <name type="scientific">Popillia japonica</name>
    <name type="common">Japanese beetle</name>
    <dbReference type="NCBI Taxonomy" id="7064"/>
    <lineage>
        <taxon>Eukaryota</taxon>
        <taxon>Metazoa</taxon>
        <taxon>Ecdysozoa</taxon>
        <taxon>Arthropoda</taxon>
        <taxon>Hexapoda</taxon>
        <taxon>Insecta</taxon>
        <taxon>Pterygota</taxon>
        <taxon>Neoptera</taxon>
        <taxon>Endopterygota</taxon>
        <taxon>Coleoptera</taxon>
        <taxon>Polyphaga</taxon>
        <taxon>Scarabaeiformia</taxon>
        <taxon>Scarabaeidae</taxon>
        <taxon>Rutelinae</taxon>
        <taxon>Popillia</taxon>
    </lineage>
</organism>
<evidence type="ECO:0000256" key="1">
    <source>
        <dbReference type="ARBA" id="ARBA00022801"/>
    </source>
</evidence>
<comment type="caution">
    <text evidence="5">The sequence shown here is derived from an EMBL/GenBank/DDBJ whole genome shotgun (WGS) entry which is preliminary data.</text>
</comment>
<feature type="active site" description="Nucleophile" evidence="3">
    <location>
        <position position="149"/>
    </location>
</feature>
<name>A0AAW1JJ30_POPJA</name>
<dbReference type="InterPro" id="IPR049492">
    <property type="entry name" value="BD-FAE-like_dom"/>
</dbReference>
<evidence type="ECO:0000256" key="3">
    <source>
        <dbReference type="HAMAP-Rule" id="MF_03014"/>
    </source>
</evidence>
<dbReference type="Pfam" id="PF20434">
    <property type="entry name" value="BD-FAE"/>
    <property type="match status" value="1"/>
</dbReference>
<dbReference type="EMBL" id="JASPKY010000364">
    <property type="protein sequence ID" value="KAK9703736.1"/>
    <property type="molecule type" value="Genomic_DNA"/>
</dbReference>
<feature type="short sequence motif" description="HGGXW" evidence="3">
    <location>
        <begin position="78"/>
        <end position="82"/>
    </location>
</feature>
<gene>
    <name evidence="5" type="ORF">QE152_g29150</name>
</gene>
<dbReference type="PANTHER" id="PTHR48081">
    <property type="entry name" value="AB HYDROLASE SUPERFAMILY PROTEIN C4A8.06C"/>
    <property type="match status" value="1"/>
</dbReference>